<accession>A0A814IZR5</accession>
<dbReference type="GO" id="GO:0032580">
    <property type="term" value="C:Golgi cisterna membrane"/>
    <property type="evidence" value="ECO:0007669"/>
    <property type="project" value="TreeGrafter"/>
</dbReference>
<feature type="domain" description="Golgin subfamily A conserved" evidence="3">
    <location>
        <begin position="61"/>
        <end position="138"/>
    </location>
</feature>
<dbReference type="Proteomes" id="UP000663864">
    <property type="component" value="Unassembled WGS sequence"/>
</dbReference>
<evidence type="ECO:0000256" key="1">
    <source>
        <dbReference type="ARBA" id="ARBA00023054"/>
    </source>
</evidence>
<evidence type="ECO:0000313" key="5">
    <source>
        <dbReference type="Proteomes" id="UP000663864"/>
    </source>
</evidence>
<proteinExistence type="predicted"/>
<dbReference type="GO" id="GO:0000137">
    <property type="term" value="C:Golgi cis cisterna"/>
    <property type="evidence" value="ECO:0007669"/>
    <property type="project" value="TreeGrafter"/>
</dbReference>
<gene>
    <name evidence="4" type="ORF">ZHD862_LOCUS14062</name>
</gene>
<name>A0A814IZR5_9BILA</name>
<comment type="caution">
    <text evidence="4">The sequence shown here is derived from an EMBL/GenBank/DDBJ whole genome shotgun (WGS) entry which is preliminary data.</text>
</comment>
<dbReference type="InterPro" id="IPR043976">
    <property type="entry name" value="GOLGA_cons_dom"/>
</dbReference>
<evidence type="ECO:0000313" key="4">
    <source>
        <dbReference type="EMBL" id="CAF1031404.1"/>
    </source>
</evidence>
<evidence type="ECO:0000256" key="2">
    <source>
        <dbReference type="SAM" id="Coils"/>
    </source>
</evidence>
<reference evidence="4" key="1">
    <citation type="submission" date="2021-02" db="EMBL/GenBank/DDBJ databases">
        <authorList>
            <person name="Nowell W R."/>
        </authorList>
    </citation>
    <scope>NUCLEOTIDE SEQUENCE</scope>
</reference>
<dbReference type="GO" id="GO:0007030">
    <property type="term" value="P:Golgi organization"/>
    <property type="evidence" value="ECO:0007669"/>
    <property type="project" value="TreeGrafter"/>
</dbReference>
<organism evidence="4 5">
    <name type="scientific">Rotaria sordida</name>
    <dbReference type="NCBI Taxonomy" id="392033"/>
    <lineage>
        <taxon>Eukaryota</taxon>
        <taxon>Metazoa</taxon>
        <taxon>Spiralia</taxon>
        <taxon>Gnathifera</taxon>
        <taxon>Rotifera</taxon>
        <taxon>Eurotatoria</taxon>
        <taxon>Bdelloidea</taxon>
        <taxon>Philodinida</taxon>
        <taxon>Philodinidae</taxon>
        <taxon>Rotaria</taxon>
    </lineage>
</organism>
<dbReference type="AlphaFoldDB" id="A0A814IZR5"/>
<dbReference type="InterPro" id="IPR024858">
    <property type="entry name" value="GOLGA"/>
</dbReference>
<dbReference type="PANTHER" id="PTHR10881:SF46">
    <property type="entry name" value="GOLGIN SUBFAMILY A MEMBER 2"/>
    <property type="match status" value="1"/>
</dbReference>
<dbReference type="EMBL" id="CAJNOT010000598">
    <property type="protein sequence ID" value="CAF1031404.1"/>
    <property type="molecule type" value="Genomic_DNA"/>
</dbReference>
<dbReference type="PANTHER" id="PTHR10881">
    <property type="entry name" value="GOLGIN SUBFAMILY A MEMBER-RELATED"/>
    <property type="match status" value="1"/>
</dbReference>
<dbReference type="GO" id="GO:0005801">
    <property type="term" value="C:cis-Golgi network"/>
    <property type="evidence" value="ECO:0007669"/>
    <property type="project" value="TreeGrafter"/>
</dbReference>
<dbReference type="Pfam" id="PF15070">
    <property type="entry name" value="GOLGA2L5"/>
    <property type="match status" value="1"/>
</dbReference>
<protein>
    <recommendedName>
        <fullName evidence="3">Golgin subfamily A conserved domain-containing protein</fullName>
    </recommendedName>
</protein>
<keyword evidence="1 2" id="KW-0175">Coiled coil</keyword>
<evidence type="ECO:0000259" key="3">
    <source>
        <dbReference type="Pfam" id="PF15070"/>
    </source>
</evidence>
<feature type="coiled-coil region" evidence="2">
    <location>
        <begin position="57"/>
        <end position="133"/>
    </location>
</feature>
<sequence length="346" mass="40017">MVLRHPNIIHKRISNIIVDNGLKSISESQTQDQQLNLSLTLNSKDNNQSQQQLLECLNESKGENADLKDRIQHLEHVILQLQGETETIGDYIYLYQQQREQLQKRYQEKDMHITKLTQDRFNLQKKLSELEILLVQILNIPITNIIQSYEFNTEIPTRQDDINSSTQSEFSTNNHQQLETIDNAASSTINQTMPLNSNKTSNSTLLREISDETKARILALIKELGQNNIPSRQNDNLSTIKLAFVDTNLYTCSTCSGPVQCIPFQSTPTSNRKLTLRMRFIARQTRHEITAIVLLTSEYHNIHLTDKYYYQINQNKQKLNTSDDNDDGIEMLANPYPEDDICHYLH</sequence>